<evidence type="ECO:0000313" key="9">
    <source>
        <dbReference type="Proteomes" id="UP000245207"/>
    </source>
</evidence>
<keyword evidence="9" id="KW-1185">Reference proteome</keyword>
<evidence type="ECO:0000256" key="2">
    <source>
        <dbReference type="ARBA" id="ARBA00022679"/>
    </source>
</evidence>
<dbReference type="InterPro" id="IPR036390">
    <property type="entry name" value="WH_DNA-bd_sf"/>
</dbReference>
<dbReference type="SUPFAM" id="SSF46785">
    <property type="entry name" value="Winged helix' DNA-binding domain"/>
    <property type="match status" value="1"/>
</dbReference>
<evidence type="ECO:0000313" key="8">
    <source>
        <dbReference type="EMBL" id="PWA34595.1"/>
    </source>
</evidence>
<evidence type="ECO:0000256" key="1">
    <source>
        <dbReference type="ARBA" id="ARBA00022603"/>
    </source>
</evidence>
<dbReference type="SUPFAM" id="SSF53335">
    <property type="entry name" value="S-adenosyl-L-methionine-dependent methyltransferases"/>
    <property type="match status" value="1"/>
</dbReference>
<keyword evidence="3" id="KW-0949">S-adenosyl-L-methionine</keyword>
<dbReference type="GO" id="GO:0009805">
    <property type="term" value="P:coumarin biosynthetic process"/>
    <property type="evidence" value="ECO:0007669"/>
    <property type="project" value="UniProtKB-ARBA"/>
</dbReference>
<dbReference type="EMBL" id="PKPP01022135">
    <property type="protein sequence ID" value="PWA34595.1"/>
    <property type="molecule type" value="Genomic_DNA"/>
</dbReference>
<dbReference type="InterPro" id="IPR029063">
    <property type="entry name" value="SAM-dependent_MTases_sf"/>
</dbReference>
<comment type="similarity">
    <text evidence="4">Belongs to the class I-like SAM-binding methyltransferase superfamily. Cation-independent O-methyltransferase family. COMT subfamily.</text>
</comment>
<dbReference type="Pfam" id="PF00891">
    <property type="entry name" value="Methyltransf_2"/>
    <property type="match status" value="1"/>
</dbReference>
<feature type="domain" description="O-methyltransferase dimerisation" evidence="7">
    <location>
        <begin position="12"/>
        <end position="103"/>
    </location>
</feature>
<dbReference type="InterPro" id="IPR012967">
    <property type="entry name" value="COMT_dimerisation"/>
</dbReference>
<evidence type="ECO:0000256" key="3">
    <source>
        <dbReference type="ARBA" id="ARBA00022691"/>
    </source>
</evidence>
<dbReference type="Proteomes" id="UP000245207">
    <property type="component" value="Unassembled WGS sequence"/>
</dbReference>
<feature type="active site" description="Proton acceptor" evidence="5">
    <location>
        <position position="256"/>
    </location>
</feature>
<sequence>MDSSEDHFTYAMQLVTSTSLTMVLLHAIKLKVLKTIAEAGPDARLSACEIASHLSILNQDAPGMLDRMLRLLASYSVVTCTQRDNELSSIRVYGLAPVAKYFIPNEDGVCLGAFMESYQDHIFMQSWSKLKDSVLEGGIPFNKVYGIHAFEYPSVDARFNNVFNNAMVNHTTIVIKELLECYHGFENLKQLVDVGGGLGITLNMIVLKHPTVKGVNFDLPHVIRHAPAYPGIEHIGGDMFQEVPHGDAIFMKWILHDWSDDQCVKLLKNCYNALPIDGKVIVVEAVLPFLSDTSSSVKVTTHMDTMMMTQYPGGKERTDEEFLALAKDAGIRRD</sequence>
<gene>
    <name evidence="8" type="ORF">CTI12_AA617560</name>
</gene>
<dbReference type="PANTHER" id="PTHR11746">
    <property type="entry name" value="O-METHYLTRANSFERASE"/>
    <property type="match status" value="1"/>
</dbReference>
<dbReference type="STRING" id="35608.A0A2U1KCW3"/>
<evidence type="ECO:0000256" key="5">
    <source>
        <dbReference type="PIRSR" id="PIRSR005739-1"/>
    </source>
</evidence>
<dbReference type="GO" id="GO:0008171">
    <property type="term" value="F:O-methyltransferase activity"/>
    <property type="evidence" value="ECO:0007669"/>
    <property type="project" value="InterPro"/>
</dbReference>
<dbReference type="GO" id="GO:0046983">
    <property type="term" value="F:protein dimerization activity"/>
    <property type="evidence" value="ECO:0007669"/>
    <property type="project" value="InterPro"/>
</dbReference>
<proteinExistence type="inferred from homology"/>
<accession>A0A2U1KCW3</accession>
<dbReference type="GO" id="GO:0032259">
    <property type="term" value="P:methylation"/>
    <property type="evidence" value="ECO:0007669"/>
    <property type="project" value="UniProtKB-KW"/>
</dbReference>
<evidence type="ECO:0000259" key="6">
    <source>
        <dbReference type="Pfam" id="PF00891"/>
    </source>
</evidence>
<reference evidence="8 9" key="1">
    <citation type="journal article" date="2018" name="Mol. Plant">
        <title>The genome of Artemisia annua provides insight into the evolution of Asteraceae family and artemisinin biosynthesis.</title>
        <authorList>
            <person name="Shen Q."/>
            <person name="Zhang L."/>
            <person name="Liao Z."/>
            <person name="Wang S."/>
            <person name="Yan T."/>
            <person name="Shi P."/>
            <person name="Liu M."/>
            <person name="Fu X."/>
            <person name="Pan Q."/>
            <person name="Wang Y."/>
            <person name="Lv Z."/>
            <person name="Lu X."/>
            <person name="Zhang F."/>
            <person name="Jiang W."/>
            <person name="Ma Y."/>
            <person name="Chen M."/>
            <person name="Hao X."/>
            <person name="Li L."/>
            <person name="Tang Y."/>
            <person name="Lv G."/>
            <person name="Zhou Y."/>
            <person name="Sun X."/>
            <person name="Brodelius P.E."/>
            <person name="Rose J.K.C."/>
            <person name="Tang K."/>
        </authorList>
    </citation>
    <scope>NUCLEOTIDE SEQUENCE [LARGE SCALE GENOMIC DNA]</scope>
    <source>
        <strain evidence="9">cv. Huhao1</strain>
        <tissue evidence="8">Leaf</tissue>
    </source>
</reference>
<dbReference type="FunFam" id="1.10.10.10:FF:000357">
    <property type="entry name" value="Caffeic acid 3-O-methyltransferase"/>
    <property type="match status" value="1"/>
</dbReference>
<dbReference type="FunFam" id="3.40.50.150:FF:000061">
    <property type="entry name" value="Caffeic acid O-methyltransferase"/>
    <property type="match status" value="1"/>
</dbReference>
<organism evidence="8 9">
    <name type="scientific">Artemisia annua</name>
    <name type="common">Sweet wormwood</name>
    <dbReference type="NCBI Taxonomy" id="35608"/>
    <lineage>
        <taxon>Eukaryota</taxon>
        <taxon>Viridiplantae</taxon>
        <taxon>Streptophyta</taxon>
        <taxon>Embryophyta</taxon>
        <taxon>Tracheophyta</taxon>
        <taxon>Spermatophyta</taxon>
        <taxon>Magnoliopsida</taxon>
        <taxon>eudicotyledons</taxon>
        <taxon>Gunneridae</taxon>
        <taxon>Pentapetalae</taxon>
        <taxon>asterids</taxon>
        <taxon>campanulids</taxon>
        <taxon>Asterales</taxon>
        <taxon>Asteraceae</taxon>
        <taxon>Asteroideae</taxon>
        <taxon>Anthemideae</taxon>
        <taxon>Artemisiinae</taxon>
        <taxon>Artemisia</taxon>
    </lineage>
</organism>
<dbReference type="InterPro" id="IPR036388">
    <property type="entry name" value="WH-like_DNA-bd_sf"/>
</dbReference>
<keyword evidence="2 8" id="KW-0808">Transferase</keyword>
<dbReference type="AlphaFoldDB" id="A0A2U1KCW3"/>
<dbReference type="GO" id="GO:0008757">
    <property type="term" value="F:S-adenosylmethionine-dependent methyltransferase activity"/>
    <property type="evidence" value="ECO:0007669"/>
    <property type="project" value="UniProtKB-ARBA"/>
</dbReference>
<dbReference type="InterPro" id="IPR001077">
    <property type="entry name" value="COMT_C"/>
</dbReference>
<dbReference type="InterPro" id="IPR016461">
    <property type="entry name" value="COMT-like"/>
</dbReference>
<dbReference type="Gene3D" id="1.10.10.10">
    <property type="entry name" value="Winged helix-like DNA-binding domain superfamily/Winged helix DNA-binding domain"/>
    <property type="match status" value="1"/>
</dbReference>
<feature type="domain" description="O-methyltransferase C-terminal" evidence="6">
    <location>
        <begin position="127"/>
        <end position="331"/>
    </location>
</feature>
<evidence type="ECO:0000259" key="7">
    <source>
        <dbReference type="Pfam" id="PF08100"/>
    </source>
</evidence>
<protein>
    <submittedName>
        <fullName evidence="8">Caffeic acid 3-O-methyltransferase</fullName>
    </submittedName>
</protein>
<dbReference type="OrthoDB" id="1606438at2759"/>
<comment type="caution">
    <text evidence="8">The sequence shown here is derived from an EMBL/GenBank/DDBJ whole genome shotgun (WGS) entry which is preliminary data.</text>
</comment>
<dbReference type="PIRSF" id="PIRSF005739">
    <property type="entry name" value="O-mtase"/>
    <property type="match status" value="1"/>
</dbReference>
<keyword evidence="1 8" id="KW-0489">Methyltransferase</keyword>
<dbReference type="PROSITE" id="PS51683">
    <property type="entry name" value="SAM_OMT_II"/>
    <property type="match status" value="1"/>
</dbReference>
<evidence type="ECO:0000256" key="4">
    <source>
        <dbReference type="ARBA" id="ARBA00034481"/>
    </source>
</evidence>
<name>A0A2U1KCW3_ARTAN</name>
<dbReference type="Gene3D" id="3.40.50.150">
    <property type="entry name" value="Vaccinia Virus protein VP39"/>
    <property type="match status" value="1"/>
</dbReference>
<dbReference type="Pfam" id="PF08100">
    <property type="entry name" value="Dimerisation"/>
    <property type="match status" value="1"/>
</dbReference>